<dbReference type="InterPro" id="IPR049468">
    <property type="entry name" value="Restrct_endonuc-II-like_dom"/>
</dbReference>
<dbReference type="AlphaFoldDB" id="A0A9X1SYR1"/>
<evidence type="ECO:0000259" key="1">
    <source>
        <dbReference type="Pfam" id="PF11784"/>
    </source>
</evidence>
<dbReference type="InterPro" id="IPR021754">
    <property type="entry name" value="DUF3320"/>
</dbReference>
<proteinExistence type="predicted"/>
<evidence type="ECO:0000313" key="4">
    <source>
        <dbReference type="Proteomes" id="UP001138997"/>
    </source>
</evidence>
<reference evidence="3" key="1">
    <citation type="submission" date="2021-11" db="EMBL/GenBank/DDBJ databases">
        <title>Streptomyces corallinus and Kineosporia corallina sp. nov., two new coral-derived marine actinobacteria.</title>
        <authorList>
            <person name="Buangrab K."/>
            <person name="Sutthacheep M."/>
            <person name="Yeemin T."/>
            <person name="Harunari E."/>
            <person name="Igarashi Y."/>
            <person name="Sripreechasak P."/>
            <person name="Kanchanasin P."/>
            <person name="Tanasupawat S."/>
            <person name="Phongsopitanun W."/>
        </authorList>
    </citation>
    <scope>NUCLEOTIDE SEQUENCE</scope>
    <source>
        <strain evidence="3">JCM 31032</strain>
    </source>
</reference>
<dbReference type="Proteomes" id="UP001138997">
    <property type="component" value="Unassembled WGS sequence"/>
</dbReference>
<comment type="caution">
    <text evidence="3">The sequence shown here is derived from an EMBL/GenBank/DDBJ whole genome shotgun (WGS) entry which is preliminary data.</text>
</comment>
<feature type="domain" description="DUF3320" evidence="1">
    <location>
        <begin position="274"/>
        <end position="312"/>
    </location>
</feature>
<sequence>MFSTGFSTNEKGVLPRNFGPLVWFGGERRWNVAITRARRQVLVFSSFAPSKLKVEATSAKGIQDLRAYLDIAAGDSEVLASTVALAAAPDKHREQLARALRERGLVVQEVFGLSDFRVELALAAPERPGHFVVAVLLDGEEWRRRATVSDRDGLPVQVLSKMLGWPAVERVWLPEWLVEPENVLDRLEAVTREAARALPAPVHATPAPSSFIGTPTKTNADLLIAGPAVTPAKAPTATLLRRIIPSDRVIPGQEIYSPWEPRVVGERKVLDRLPTALPVVLELIEEIVETEGPIHQERLAKLIAAAFGISRLMGGRAEKIYAALPSSYFQEPGEPFLWPSKLSPATWTGFQRQKSVKPRPLEQISHREIGNAMVGIARFTAGLPRDQLLRETLGVFGARQMTERTEKRLLESLEACLRRELLIEQHGLVLVD</sequence>
<accession>A0A9X1SYR1</accession>
<organism evidence="3 4">
    <name type="scientific">Kineosporia babensis</name>
    <dbReference type="NCBI Taxonomy" id="499548"/>
    <lineage>
        <taxon>Bacteria</taxon>
        <taxon>Bacillati</taxon>
        <taxon>Actinomycetota</taxon>
        <taxon>Actinomycetes</taxon>
        <taxon>Kineosporiales</taxon>
        <taxon>Kineosporiaceae</taxon>
        <taxon>Kineosporia</taxon>
    </lineage>
</organism>
<evidence type="ECO:0000313" key="3">
    <source>
        <dbReference type="EMBL" id="MCD5316615.1"/>
    </source>
</evidence>
<dbReference type="Pfam" id="PF11784">
    <property type="entry name" value="DUF3320"/>
    <property type="match status" value="1"/>
</dbReference>
<dbReference type="Pfam" id="PF18741">
    <property type="entry name" value="MTES_1575"/>
    <property type="match status" value="1"/>
</dbReference>
<gene>
    <name evidence="3" type="ORF">LR394_37525</name>
</gene>
<protein>
    <submittedName>
        <fullName evidence="3">DUF3320 domain-containing protein</fullName>
    </submittedName>
</protein>
<evidence type="ECO:0000259" key="2">
    <source>
        <dbReference type="Pfam" id="PF18741"/>
    </source>
</evidence>
<name>A0A9X1SYR1_9ACTN</name>
<feature type="domain" description="Restriction endonuclease type II-like" evidence="2">
    <location>
        <begin position="94"/>
        <end position="188"/>
    </location>
</feature>
<dbReference type="EMBL" id="JAJOMB010000032">
    <property type="protein sequence ID" value="MCD5316615.1"/>
    <property type="molecule type" value="Genomic_DNA"/>
</dbReference>
<keyword evidence="4" id="KW-1185">Reference proteome</keyword>